<dbReference type="GO" id="GO:0000271">
    <property type="term" value="P:polysaccharide biosynthetic process"/>
    <property type="evidence" value="ECO:0007669"/>
    <property type="project" value="TreeGrafter"/>
</dbReference>
<feature type="modified residue" description="N6-(pyridoxal phosphate)lysine" evidence="4">
    <location>
        <position position="176"/>
    </location>
</feature>
<evidence type="ECO:0000256" key="1">
    <source>
        <dbReference type="ARBA" id="ARBA00022898"/>
    </source>
</evidence>
<organism evidence="6">
    <name type="scientific">Rheinheimera sp. BAL341</name>
    <dbReference type="NCBI Taxonomy" id="1708203"/>
    <lineage>
        <taxon>Bacteria</taxon>
        <taxon>Pseudomonadati</taxon>
        <taxon>Pseudomonadota</taxon>
        <taxon>Gammaproteobacteria</taxon>
        <taxon>Chromatiales</taxon>
        <taxon>Chromatiaceae</taxon>
        <taxon>Rheinheimera</taxon>
    </lineage>
</organism>
<dbReference type="EC" id="2.6.1.-" evidence="6"/>
<feature type="active site" description="Proton acceptor" evidence="3">
    <location>
        <position position="176"/>
    </location>
</feature>
<protein>
    <submittedName>
        <fullName evidence="6">UDP-4-amino-4-deoxy-L-arabinose--oxoglutarate aminotransferase</fullName>
        <ecNumber evidence="6">2.6.1.-</ecNumber>
    </submittedName>
</protein>
<keyword evidence="6" id="KW-0032">Aminotransferase</keyword>
<evidence type="ECO:0000256" key="4">
    <source>
        <dbReference type="PIRSR" id="PIRSR000390-2"/>
    </source>
</evidence>
<evidence type="ECO:0000313" key="6">
    <source>
        <dbReference type="EMBL" id="VHO06637.1"/>
    </source>
</evidence>
<dbReference type="PANTHER" id="PTHR30244:SF34">
    <property type="entry name" value="DTDP-4-AMINO-4,6-DIDEOXYGALACTOSE TRANSAMINASE"/>
    <property type="match status" value="1"/>
</dbReference>
<gene>
    <name evidence="6" type="ORF">BAL341_3649</name>
</gene>
<dbReference type="PANTHER" id="PTHR30244">
    <property type="entry name" value="TRANSAMINASE"/>
    <property type="match status" value="1"/>
</dbReference>
<dbReference type="InterPro" id="IPR015422">
    <property type="entry name" value="PyrdxlP-dep_Trfase_small"/>
</dbReference>
<dbReference type="Pfam" id="PF01041">
    <property type="entry name" value="DegT_DnrJ_EryC1"/>
    <property type="match status" value="1"/>
</dbReference>
<evidence type="ECO:0000256" key="3">
    <source>
        <dbReference type="PIRSR" id="PIRSR000390-1"/>
    </source>
</evidence>
<keyword evidence="1 4" id="KW-0663">Pyridoxal phosphate</keyword>
<proteinExistence type="inferred from homology"/>
<dbReference type="Gene3D" id="3.90.1150.10">
    <property type="entry name" value="Aspartate Aminotransferase, domain 1"/>
    <property type="match status" value="1"/>
</dbReference>
<dbReference type="AlphaFoldDB" id="A0A486XXE0"/>
<dbReference type="SUPFAM" id="SSF53383">
    <property type="entry name" value="PLP-dependent transferases"/>
    <property type="match status" value="1"/>
</dbReference>
<evidence type="ECO:0000256" key="5">
    <source>
        <dbReference type="RuleBase" id="RU004508"/>
    </source>
</evidence>
<dbReference type="Gene3D" id="3.40.640.10">
    <property type="entry name" value="Type I PLP-dependent aspartate aminotransferase-like (Major domain)"/>
    <property type="match status" value="1"/>
</dbReference>
<keyword evidence="6" id="KW-0808">Transferase</keyword>
<dbReference type="GO" id="GO:0030170">
    <property type="term" value="F:pyridoxal phosphate binding"/>
    <property type="evidence" value="ECO:0007669"/>
    <property type="project" value="TreeGrafter"/>
</dbReference>
<dbReference type="EMBL" id="CAAJGR010000034">
    <property type="protein sequence ID" value="VHO06637.1"/>
    <property type="molecule type" value="Genomic_DNA"/>
</dbReference>
<dbReference type="InterPro" id="IPR015424">
    <property type="entry name" value="PyrdxlP-dep_Trfase"/>
</dbReference>
<evidence type="ECO:0000256" key="2">
    <source>
        <dbReference type="ARBA" id="ARBA00037999"/>
    </source>
</evidence>
<dbReference type="PIRSF" id="PIRSF000390">
    <property type="entry name" value="PLP_StrS"/>
    <property type="match status" value="1"/>
</dbReference>
<reference evidence="6" key="1">
    <citation type="submission" date="2019-04" db="EMBL/GenBank/DDBJ databases">
        <authorList>
            <person name="Brambilla D."/>
        </authorList>
    </citation>
    <scope>NUCLEOTIDE SEQUENCE</scope>
    <source>
        <strain evidence="6">BAL1</strain>
    </source>
</reference>
<dbReference type="InterPro" id="IPR015421">
    <property type="entry name" value="PyrdxlP-dep_Trfase_major"/>
</dbReference>
<dbReference type="GO" id="GO:0008483">
    <property type="term" value="F:transaminase activity"/>
    <property type="evidence" value="ECO:0007669"/>
    <property type="project" value="UniProtKB-KW"/>
</dbReference>
<comment type="similarity">
    <text evidence="2 5">Belongs to the DegT/DnrJ/EryC1 family.</text>
</comment>
<sequence length="345" mass="37278">MIPHNKLVFSREDKAFLHAVVESGFYTMGKHTAALENLCQDYFNYPFAIAASSGSMALRLALIAAGVQQGDSVIVPAYSCSALPNVVLSLGAKVLAVDVLHHDCNIDPVAAIALAKQHAAKVVIAVNTFGAPANVKVLQAAGLLVIEDCSHGFGLDENDKPCVSGDFVVQSFYATKLVGAAELGVVLTKNKKCHAVLDANRSGYSTSPIAGCLNVKPDEMNAVLVISKLRHITNNLKQRQALAEHYLSSSLIRKYYKYPLSSRVWYRFVICTHQAEQIIAAMSDVAVLVKPVSPWLDNLDGYPVSQCAFRNNVSVPLYPCLSELEQVAVMSKLRTVLVDFGAADE</sequence>
<name>A0A486XXE0_9GAMM</name>
<accession>A0A486XXE0</accession>
<dbReference type="InterPro" id="IPR000653">
    <property type="entry name" value="DegT/StrS_aminotransferase"/>
</dbReference>